<proteinExistence type="inferred from homology"/>
<keyword evidence="2" id="KW-1277">Toxin-antitoxin system</keyword>
<protein>
    <recommendedName>
        <fullName evidence="8">PIN domain-containing protein</fullName>
    </recommendedName>
</protein>
<dbReference type="Proteomes" id="UP000231383">
    <property type="component" value="Unassembled WGS sequence"/>
</dbReference>
<dbReference type="EMBL" id="PFSC01000106">
    <property type="protein sequence ID" value="PJC31703.1"/>
    <property type="molecule type" value="Genomic_DNA"/>
</dbReference>
<dbReference type="GO" id="GO:0046872">
    <property type="term" value="F:metal ion binding"/>
    <property type="evidence" value="ECO:0007669"/>
    <property type="project" value="UniProtKB-KW"/>
</dbReference>
<organism evidence="9 10">
    <name type="scientific">Candidatus Roizmanbacteria bacterium CG_4_9_14_0_2_um_filter_39_13</name>
    <dbReference type="NCBI Taxonomy" id="1974839"/>
    <lineage>
        <taxon>Bacteria</taxon>
        <taxon>Candidatus Roizmaniibacteriota</taxon>
    </lineage>
</organism>
<comment type="cofactor">
    <cofactor evidence="1">
        <name>Mg(2+)</name>
        <dbReference type="ChEBI" id="CHEBI:18420"/>
    </cofactor>
</comment>
<evidence type="ECO:0000256" key="2">
    <source>
        <dbReference type="ARBA" id="ARBA00022649"/>
    </source>
</evidence>
<keyword evidence="6" id="KW-0460">Magnesium</keyword>
<dbReference type="AlphaFoldDB" id="A0A2M8EYN3"/>
<keyword evidence="5" id="KW-0378">Hydrolase</keyword>
<reference evidence="10" key="1">
    <citation type="submission" date="2017-09" db="EMBL/GenBank/DDBJ databases">
        <title>Depth-based differentiation of microbial function through sediment-hosted aquifers and enrichment of novel symbionts in the deep terrestrial subsurface.</title>
        <authorList>
            <person name="Probst A.J."/>
            <person name="Ladd B."/>
            <person name="Jarett J.K."/>
            <person name="Geller-Mcgrath D.E."/>
            <person name="Sieber C.M.K."/>
            <person name="Emerson J.B."/>
            <person name="Anantharaman K."/>
            <person name="Thomas B.C."/>
            <person name="Malmstrom R."/>
            <person name="Stieglmeier M."/>
            <person name="Klingl A."/>
            <person name="Woyke T."/>
            <person name="Ryan C.M."/>
            <person name="Banfield J.F."/>
        </authorList>
    </citation>
    <scope>NUCLEOTIDE SEQUENCE [LARGE SCALE GENOMIC DNA]</scope>
</reference>
<evidence type="ECO:0000313" key="10">
    <source>
        <dbReference type="Proteomes" id="UP000231383"/>
    </source>
</evidence>
<comment type="caution">
    <text evidence="9">The sequence shown here is derived from an EMBL/GenBank/DDBJ whole genome shotgun (WGS) entry which is preliminary data.</text>
</comment>
<dbReference type="PANTHER" id="PTHR33653:SF1">
    <property type="entry name" value="RIBONUCLEASE VAPC2"/>
    <property type="match status" value="1"/>
</dbReference>
<keyword evidence="4" id="KW-0479">Metal-binding</keyword>
<evidence type="ECO:0000256" key="5">
    <source>
        <dbReference type="ARBA" id="ARBA00022801"/>
    </source>
</evidence>
<feature type="domain" description="PIN" evidence="8">
    <location>
        <begin position="3"/>
        <end position="117"/>
    </location>
</feature>
<evidence type="ECO:0000259" key="8">
    <source>
        <dbReference type="Pfam" id="PF01850"/>
    </source>
</evidence>
<keyword evidence="3" id="KW-0540">Nuclease</keyword>
<evidence type="ECO:0000256" key="3">
    <source>
        <dbReference type="ARBA" id="ARBA00022722"/>
    </source>
</evidence>
<accession>A0A2M8EYN3</accession>
<evidence type="ECO:0000256" key="1">
    <source>
        <dbReference type="ARBA" id="ARBA00001946"/>
    </source>
</evidence>
<comment type="similarity">
    <text evidence="7">Belongs to the PINc/VapC protein family.</text>
</comment>
<dbReference type="GO" id="GO:0016787">
    <property type="term" value="F:hydrolase activity"/>
    <property type="evidence" value="ECO:0007669"/>
    <property type="project" value="UniProtKB-KW"/>
</dbReference>
<dbReference type="PANTHER" id="PTHR33653">
    <property type="entry name" value="RIBONUCLEASE VAPC2"/>
    <property type="match status" value="1"/>
</dbReference>
<evidence type="ECO:0000256" key="7">
    <source>
        <dbReference type="ARBA" id="ARBA00038093"/>
    </source>
</evidence>
<gene>
    <name evidence="9" type="ORF">CO051_03925</name>
</gene>
<sequence>MRILLDTSILIDDLRQSHLPVQTIFQSIYKSKERLYLSSISIGELYSGSSAESMEREIEEIISLTDIVQITVPLIRSAGIIRRTTHISLIDAIISATALELDLPIATLNVKDFEKVNELKICSLDEIDRRH</sequence>
<dbReference type="InterPro" id="IPR050556">
    <property type="entry name" value="Type_II_TA_system_RNase"/>
</dbReference>
<dbReference type="Gene3D" id="3.40.50.1010">
    <property type="entry name" value="5'-nuclease"/>
    <property type="match status" value="1"/>
</dbReference>
<evidence type="ECO:0000256" key="6">
    <source>
        <dbReference type="ARBA" id="ARBA00022842"/>
    </source>
</evidence>
<evidence type="ECO:0000313" key="9">
    <source>
        <dbReference type="EMBL" id="PJC31703.1"/>
    </source>
</evidence>
<dbReference type="Pfam" id="PF01850">
    <property type="entry name" value="PIN"/>
    <property type="match status" value="1"/>
</dbReference>
<dbReference type="SUPFAM" id="SSF88723">
    <property type="entry name" value="PIN domain-like"/>
    <property type="match status" value="1"/>
</dbReference>
<dbReference type="InterPro" id="IPR029060">
    <property type="entry name" value="PIN-like_dom_sf"/>
</dbReference>
<dbReference type="GO" id="GO:0004518">
    <property type="term" value="F:nuclease activity"/>
    <property type="evidence" value="ECO:0007669"/>
    <property type="project" value="UniProtKB-KW"/>
</dbReference>
<dbReference type="InterPro" id="IPR002716">
    <property type="entry name" value="PIN_dom"/>
</dbReference>
<name>A0A2M8EYN3_9BACT</name>
<evidence type="ECO:0000256" key="4">
    <source>
        <dbReference type="ARBA" id="ARBA00022723"/>
    </source>
</evidence>